<reference evidence="7 8" key="1">
    <citation type="journal article" date="2023" name="Life. Sci Alliance">
        <title>Evolutionary insights into 3D genome organization and epigenetic landscape of Vigna mungo.</title>
        <authorList>
            <person name="Junaid A."/>
            <person name="Singh B."/>
            <person name="Bhatia S."/>
        </authorList>
    </citation>
    <scope>NUCLEOTIDE SEQUENCE [LARGE SCALE GENOMIC DNA]</scope>
    <source>
        <strain evidence="7">Urdbean</strain>
    </source>
</reference>
<evidence type="ECO:0000313" key="8">
    <source>
        <dbReference type="Proteomes" id="UP001374535"/>
    </source>
</evidence>
<comment type="subcellular location">
    <subcellularLocation>
        <location evidence="1">Membrane</location>
        <topology evidence="1">Multi-pass membrane protein</topology>
    </subcellularLocation>
</comment>
<keyword evidence="3 6" id="KW-0812">Transmembrane</keyword>
<evidence type="ECO:0008006" key="9">
    <source>
        <dbReference type="Google" id="ProtNLM"/>
    </source>
</evidence>
<accession>A0AAQ3SBU1</accession>
<dbReference type="PANTHER" id="PTHR10383:SF63">
    <property type="entry name" value="OS01G0179800 PROTEIN"/>
    <property type="match status" value="1"/>
</dbReference>
<keyword evidence="4 6" id="KW-1133">Transmembrane helix</keyword>
<evidence type="ECO:0000256" key="2">
    <source>
        <dbReference type="ARBA" id="ARBA00006665"/>
    </source>
</evidence>
<gene>
    <name evidence="7" type="ORF">V8G54_001438</name>
</gene>
<keyword evidence="5 6" id="KW-0472">Membrane</keyword>
<proteinExistence type="inferred from homology"/>
<feature type="transmembrane region" description="Helical" evidence="6">
    <location>
        <begin position="193"/>
        <end position="215"/>
    </location>
</feature>
<dbReference type="Proteomes" id="UP001374535">
    <property type="component" value="Chromosome 1"/>
</dbReference>
<dbReference type="EMBL" id="CP144700">
    <property type="protein sequence ID" value="WVZ22894.1"/>
    <property type="molecule type" value="Genomic_DNA"/>
</dbReference>
<evidence type="ECO:0000256" key="6">
    <source>
        <dbReference type="SAM" id="Phobius"/>
    </source>
</evidence>
<evidence type="ECO:0000256" key="5">
    <source>
        <dbReference type="ARBA" id="ARBA00023136"/>
    </source>
</evidence>
<dbReference type="AlphaFoldDB" id="A0AAQ3SBU1"/>
<evidence type="ECO:0000256" key="3">
    <source>
        <dbReference type="ARBA" id="ARBA00022692"/>
    </source>
</evidence>
<feature type="transmembrane region" description="Helical" evidence="6">
    <location>
        <begin position="121"/>
        <end position="141"/>
    </location>
</feature>
<organism evidence="7 8">
    <name type="scientific">Vigna mungo</name>
    <name type="common">Black gram</name>
    <name type="synonym">Phaseolus mungo</name>
    <dbReference type="NCBI Taxonomy" id="3915"/>
    <lineage>
        <taxon>Eukaryota</taxon>
        <taxon>Viridiplantae</taxon>
        <taxon>Streptophyta</taxon>
        <taxon>Embryophyta</taxon>
        <taxon>Tracheophyta</taxon>
        <taxon>Spermatophyta</taxon>
        <taxon>Magnoliopsida</taxon>
        <taxon>eudicotyledons</taxon>
        <taxon>Gunneridae</taxon>
        <taxon>Pentapetalae</taxon>
        <taxon>rosids</taxon>
        <taxon>fabids</taxon>
        <taxon>Fabales</taxon>
        <taxon>Fabaceae</taxon>
        <taxon>Papilionoideae</taxon>
        <taxon>50 kb inversion clade</taxon>
        <taxon>NPAAA clade</taxon>
        <taxon>indigoferoid/millettioid clade</taxon>
        <taxon>Phaseoleae</taxon>
        <taxon>Vigna</taxon>
    </lineage>
</organism>
<comment type="similarity">
    <text evidence="2">Belongs to the TDE1 family.</text>
</comment>
<protein>
    <recommendedName>
        <fullName evidence="9">Serinc-domain containing serine and sphingolipid biosynthesis protein</fullName>
    </recommendedName>
</protein>
<feature type="transmembrane region" description="Helical" evidence="6">
    <location>
        <begin position="153"/>
        <end position="173"/>
    </location>
</feature>
<dbReference type="Pfam" id="PF03348">
    <property type="entry name" value="Serinc"/>
    <property type="match status" value="1"/>
</dbReference>
<name>A0AAQ3SBU1_VIGMU</name>
<sequence>MLMRDRWFWCLFAEKIRNDIERSLEAYFEQFCVEEMEAGESNSGNERRIISKDSSWFSQFRNASNPWMARYAYALIFLVSNLLAWAARDYGRGALTEMKRLKGCNGGKDCLDAEGVLRVDAGILTPGLMGLYVVFLCWCAIRRQAYQSLLDNFGLSFVVAVLAIVIATFSTGIDSNCFQLKKDNTPPAEDDVPYGYGFFHFVFATGAMYFAMLLIGWNSHHSMRKYGSPLLL</sequence>
<dbReference type="InterPro" id="IPR005016">
    <property type="entry name" value="TDE1/TMS"/>
</dbReference>
<keyword evidence="8" id="KW-1185">Reference proteome</keyword>
<evidence type="ECO:0000256" key="1">
    <source>
        <dbReference type="ARBA" id="ARBA00004141"/>
    </source>
</evidence>
<dbReference type="PANTHER" id="PTHR10383">
    <property type="entry name" value="SERINE INCORPORATOR"/>
    <property type="match status" value="1"/>
</dbReference>
<evidence type="ECO:0000313" key="7">
    <source>
        <dbReference type="EMBL" id="WVZ22894.1"/>
    </source>
</evidence>
<evidence type="ECO:0000256" key="4">
    <source>
        <dbReference type="ARBA" id="ARBA00022989"/>
    </source>
</evidence>
<feature type="transmembrane region" description="Helical" evidence="6">
    <location>
        <begin position="71"/>
        <end position="88"/>
    </location>
</feature>
<dbReference type="GO" id="GO:0016020">
    <property type="term" value="C:membrane"/>
    <property type="evidence" value="ECO:0007669"/>
    <property type="project" value="UniProtKB-SubCell"/>
</dbReference>